<evidence type="ECO:0000313" key="2">
    <source>
        <dbReference type="Proteomes" id="UP000195521"/>
    </source>
</evidence>
<evidence type="ECO:0000313" key="1">
    <source>
        <dbReference type="EMBL" id="GAW84673.1"/>
    </source>
</evidence>
<dbReference type="RefSeq" id="XP_028547262.1">
    <property type="nucleotide sequence ID" value="XM_028691461.1"/>
</dbReference>
<proteinExistence type="predicted"/>
<comment type="caution">
    <text evidence="1">The sequence shown here is derived from an EMBL/GenBank/DDBJ whole genome shotgun (WGS) entry which is preliminary data.</text>
</comment>
<dbReference type="GeneID" id="39745481"/>
<dbReference type="AlphaFoldDB" id="A0A1Y1JWF6"/>
<keyword evidence="2" id="KW-1185">Reference proteome</keyword>
<organism evidence="1 2">
    <name type="scientific">Plasmodium gonderi</name>
    <dbReference type="NCBI Taxonomy" id="77519"/>
    <lineage>
        <taxon>Eukaryota</taxon>
        <taxon>Sar</taxon>
        <taxon>Alveolata</taxon>
        <taxon>Apicomplexa</taxon>
        <taxon>Aconoidasida</taxon>
        <taxon>Haemosporida</taxon>
        <taxon>Plasmodiidae</taxon>
        <taxon>Plasmodium</taxon>
        <taxon>Plasmodium (Plasmodium)</taxon>
    </lineage>
</organism>
<protein>
    <submittedName>
        <fullName evidence="1">Variable surface protein</fullName>
    </submittedName>
</protein>
<reference evidence="2" key="1">
    <citation type="submission" date="2017-04" db="EMBL/GenBank/DDBJ databases">
        <title>Plasmodium gonderi genome.</title>
        <authorList>
            <person name="Arisue N."/>
            <person name="Honma H."/>
            <person name="Kawai S."/>
            <person name="Tougan T."/>
            <person name="Tanabe K."/>
            <person name="Horii T."/>
        </authorList>
    </citation>
    <scope>NUCLEOTIDE SEQUENCE [LARGE SCALE GENOMIC DNA]</scope>
    <source>
        <strain evidence="2">ATCC 30045</strain>
    </source>
</reference>
<accession>A0A1Y1JWF6</accession>
<dbReference type="Proteomes" id="UP000195521">
    <property type="component" value="Unassembled WGS sequence"/>
</dbReference>
<sequence>MKKNIYAFVEYFPKWKRAIDTHKNNINQTLINICIEKSNFKSKISTFSEICTQAMPYNFEIHNRGSNTLDEAACIYLFYWLYKYHLMNGNNDYDFKNIYKELISIYNNINTDINISTDYEKNVNDDDLKKIAVTYDFTPYGSRIYHKIKGEKKKWNNMHEENDILKISELSKCNNRNTNYEIVYNFI</sequence>
<gene>
    <name evidence="1" type="ORF">PGO_004325</name>
</gene>
<dbReference type="EMBL" id="BDQF01000595">
    <property type="protein sequence ID" value="GAW84673.1"/>
    <property type="molecule type" value="Genomic_DNA"/>
</dbReference>
<name>A0A1Y1JWF6_PLAGO</name>